<evidence type="ECO:0000313" key="8">
    <source>
        <dbReference type="Proteomes" id="UP000007391"/>
    </source>
</evidence>
<sequence>MDKMKQENLISIFAMAEMELRRIRHDPVEIFTRAIQPILWVAVFGSVMAKVRAFPSTGDYVTFISPGVILQSSTFISLSYGIMLVFERESGVLKRLLSSPMPRSYIVIGRSLAGALRSSTQYIIVLVAAALVGAKLTTDPLDLILGYFILTFASMGFTAISIVIASTLKTRERFMGIVGAITMPLFFASNALYPIQVMPRPIQVISFVNPLTYTVSALRTLLVQSSLYIGSDMLIITIFVLVSMFIAIKLLPRIIE</sequence>
<dbReference type="PANTHER" id="PTHR43229">
    <property type="entry name" value="NODULATION PROTEIN J"/>
    <property type="match status" value="1"/>
</dbReference>
<keyword evidence="8" id="KW-1185">Reference proteome</keyword>
<dbReference type="STRING" id="1163730.FFONT_1011"/>
<feature type="transmembrane region" description="Helical" evidence="5">
    <location>
        <begin position="63"/>
        <end position="86"/>
    </location>
</feature>
<dbReference type="KEGG" id="ffo:FFONT_1011"/>
<dbReference type="Pfam" id="PF01061">
    <property type="entry name" value="ABC2_membrane"/>
    <property type="match status" value="1"/>
</dbReference>
<evidence type="ECO:0000256" key="4">
    <source>
        <dbReference type="ARBA" id="ARBA00023136"/>
    </source>
</evidence>
<dbReference type="InterPro" id="IPR013525">
    <property type="entry name" value="ABC2_TM"/>
</dbReference>
<dbReference type="InterPro" id="IPR047817">
    <property type="entry name" value="ABC2_TM_bact-type"/>
</dbReference>
<dbReference type="PIRSF" id="PIRSF006648">
    <property type="entry name" value="DrrB"/>
    <property type="match status" value="1"/>
</dbReference>
<protein>
    <submittedName>
        <fullName evidence="7">ABC-2 type transporter</fullName>
    </submittedName>
</protein>
<gene>
    <name evidence="7" type="ordered locus">FFONT_1011</name>
</gene>
<proteinExistence type="predicted"/>
<dbReference type="GO" id="GO:0043190">
    <property type="term" value="C:ATP-binding cassette (ABC) transporter complex"/>
    <property type="evidence" value="ECO:0007669"/>
    <property type="project" value="InterPro"/>
</dbReference>
<feature type="transmembrane region" description="Helical" evidence="5">
    <location>
        <begin position="107"/>
        <end position="132"/>
    </location>
</feature>
<comment type="subcellular location">
    <subcellularLocation>
        <location evidence="1">Membrane</location>
        <topology evidence="1">Multi-pass membrane protein</topology>
    </subcellularLocation>
</comment>
<dbReference type="HOGENOM" id="CLU_039483_2_3_2"/>
<evidence type="ECO:0000256" key="5">
    <source>
        <dbReference type="SAM" id="Phobius"/>
    </source>
</evidence>
<feature type="transmembrane region" description="Helical" evidence="5">
    <location>
        <begin position="177"/>
        <end position="196"/>
    </location>
</feature>
<dbReference type="AlphaFoldDB" id="I0A1Z2"/>
<reference evidence="8" key="1">
    <citation type="submission" date="2012-03" db="EMBL/GenBank/DDBJ databases">
        <title>Fervidicoccus fontis complete genome analysis confirms its distinct phylogenetic position and predicts its environmental function.</title>
        <authorList>
            <person name="Lebedinsky A.V."/>
            <person name="Mardanov A.V."/>
            <person name="Gumerov V.M."/>
            <person name="Beletsky A.V."/>
            <person name="Kublanov I.V."/>
            <person name="Perevalova A.A."/>
            <person name="Bonch-Osmolovskaya E.A."/>
            <person name="Ravin N.V."/>
            <person name="Skryabin K.G."/>
        </authorList>
    </citation>
    <scope>NUCLEOTIDE SEQUENCE [LARGE SCALE GENOMIC DNA]</scope>
    <source>
        <strain evidence="8">DSM 19380 / VKM B-2539 / Kam940</strain>
    </source>
</reference>
<dbReference type="InParanoid" id="I0A1Z2"/>
<dbReference type="InterPro" id="IPR051784">
    <property type="entry name" value="Nod_factor_ABC_transporter"/>
</dbReference>
<dbReference type="PROSITE" id="PS51012">
    <property type="entry name" value="ABC_TM2"/>
    <property type="match status" value="1"/>
</dbReference>
<evidence type="ECO:0000256" key="3">
    <source>
        <dbReference type="ARBA" id="ARBA00022989"/>
    </source>
</evidence>
<name>I0A1Z2_FERFK</name>
<keyword evidence="4 5" id="KW-0472">Membrane</keyword>
<dbReference type="Proteomes" id="UP000007391">
    <property type="component" value="Chromosome"/>
</dbReference>
<evidence type="ECO:0000256" key="1">
    <source>
        <dbReference type="ARBA" id="ARBA00004141"/>
    </source>
</evidence>
<keyword evidence="3 5" id="KW-1133">Transmembrane helix</keyword>
<evidence type="ECO:0000256" key="2">
    <source>
        <dbReference type="ARBA" id="ARBA00022692"/>
    </source>
</evidence>
<dbReference type="PRINTS" id="PR00164">
    <property type="entry name" value="ABC2TRNSPORT"/>
</dbReference>
<accession>I0A1Z2</accession>
<evidence type="ECO:0000259" key="6">
    <source>
        <dbReference type="PROSITE" id="PS51012"/>
    </source>
</evidence>
<dbReference type="EMBL" id="CP003423">
    <property type="protein sequence ID" value="AFH42999.1"/>
    <property type="molecule type" value="Genomic_DNA"/>
</dbReference>
<reference evidence="7 8" key="2">
    <citation type="journal article" date="2014" name="Extremophiles">
        <title>Analysis of the complete genome of Fervidococcus fontis confirms the distinct phylogenetic position of the order Fervidicoccales and suggests its environmental function.</title>
        <authorList>
            <person name="Lebedinsky A.V."/>
            <person name="Mardanov A.V."/>
            <person name="Kublanov I.V."/>
            <person name="Gumerov V.M."/>
            <person name="Beletsky A.V."/>
            <person name="Perevalova A.A."/>
            <person name="Bidzhieva S.Kh."/>
            <person name="Bonch-Osmolovskaya E.A."/>
            <person name="Skryabin K.G."/>
            <person name="Ravin N.V."/>
        </authorList>
    </citation>
    <scope>NUCLEOTIDE SEQUENCE [LARGE SCALE GENOMIC DNA]</scope>
    <source>
        <strain evidence="8">DSM 19380 / VKM B-2539 / Kam940</strain>
    </source>
</reference>
<dbReference type="eggNOG" id="arCOG01467">
    <property type="taxonomic scope" value="Archaea"/>
</dbReference>
<dbReference type="PANTHER" id="PTHR43229:SF2">
    <property type="entry name" value="NODULATION PROTEIN J"/>
    <property type="match status" value="1"/>
</dbReference>
<feature type="transmembrane region" description="Helical" evidence="5">
    <location>
        <begin position="144"/>
        <end position="165"/>
    </location>
</feature>
<dbReference type="GO" id="GO:0140359">
    <property type="term" value="F:ABC-type transporter activity"/>
    <property type="evidence" value="ECO:0007669"/>
    <property type="project" value="InterPro"/>
</dbReference>
<keyword evidence="2 5" id="KW-0812">Transmembrane</keyword>
<organism evidence="7 8">
    <name type="scientific">Fervidicoccus fontis (strain DSM 19380 / JCM 18336 / VKM B-2539 / Kam940)</name>
    <dbReference type="NCBI Taxonomy" id="1163730"/>
    <lineage>
        <taxon>Archaea</taxon>
        <taxon>Thermoproteota</taxon>
        <taxon>Thermoprotei</taxon>
        <taxon>Fervidicoccales</taxon>
        <taxon>Fervidicoccaceae</taxon>
        <taxon>Fervidicoccus</taxon>
    </lineage>
</organism>
<feature type="transmembrane region" description="Helical" evidence="5">
    <location>
        <begin position="234"/>
        <end position="255"/>
    </location>
</feature>
<dbReference type="InterPro" id="IPR000412">
    <property type="entry name" value="ABC_2_transport"/>
</dbReference>
<feature type="domain" description="ABC transmembrane type-2" evidence="6">
    <location>
        <begin position="28"/>
        <end position="254"/>
    </location>
</feature>
<evidence type="ECO:0000313" key="7">
    <source>
        <dbReference type="EMBL" id="AFH42999.1"/>
    </source>
</evidence>
<feature type="transmembrane region" description="Helical" evidence="5">
    <location>
        <begin position="30"/>
        <end position="51"/>
    </location>
</feature>